<keyword evidence="3" id="KW-1185">Reference proteome</keyword>
<gene>
    <name evidence="2" type="ORF">PQJ73_10360</name>
</gene>
<accession>A0ABT5J8V0</accession>
<feature type="region of interest" description="Disordered" evidence="1">
    <location>
        <begin position="1"/>
        <end position="21"/>
    </location>
</feature>
<evidence type="ECO:0000313" key="2">
    <source>
        <dbReference type="EMBL" id="MDC7786084.1"/>
    </source>
</evidence>
<dbReference type="EMBL" id="JAQQLI010000013">
    <property type="protein sequence ID" value="MDC7786084.1"/>
    <property type="molecule type" value="Genomic_DNA"/>
</dbReference>
<dbReference type="Proteomes" id="UP001165652">
    <property type="component" value="Unassembled WGS sequence"/>
</dbReference>
<sequence>MRTAEPSLVIPGRAEGANPESSTALGVFGWIPGSALRVAPE</sequence>
<proteinExistence type="predicted"/>
<reference evidence="2" key="2">
    <citation type="submission" date="2023-02" db="EMBL/GenBank/DDBJ databases">
        <authorList>
            <person name="Rayyan A."/>
            <person name="Meyer T."/>
            <person name="Kyndt J.A."/>
        </authorList>
    </citation>
    <scope>NUCLEOTIDE SEQUENCE</scope>
    <source>
        <strain evidence="2">DSM 9987</strain>
    </source>
</reference>
<evidence type="ECO:0000313" key="3">
    <source>
        <dbReference type="Proteomes" id="UP001165652"/>
    </source>
</evidence>
<name>A0ABT5J8V0_RHOTP</name>
<evidence type="ECO:0000256" key="1">
    <source>
        <dbReference type="SAM" id="MobiDB-lite"/>
    </source>
</evidence>
<protein>
    <submittedName>
        <fullName evidence="2">Uncharacterized protein</fullName>
    </submittedName>
</protein>
<dbReference type="RefSeq" id="WP_272776931.1">
    <property type="nucleotide sequence ID" value="NZ_JAQQLI010000013.1"/>
</dbReference>
<reference evidence="2" key="1">
    <citation type="journal article" date="2023" name="Microbiol Resour">
        <title>Genome Sequences of Rhodoplanes serenus and Two Thermotolerant Strains, Rhodoplanes tepidamans and 'Rhodoplanes cryptolactis,' Further Refine the Genus.</title>
        <authorList>
            <person name="Rayyan A.A."/>
            <person name="Kyndt J.A."/>
        </authorList>
    </citation>
    <scope>NUCLEOTIDE SEQUENCE</scope>
    <source>
        <strain evidence="2">DSM 9987</strain>
    </source>
</reference>
<organism evidence="2 3">
    <name type="scientific">Rhodoplanes tepidamans</name>
    <name type="common">Rhodoplanes cryptolactis</name>
    <dbReference type="NCBI Taxonomy" id="200616"/>
    <lineage>
        <taxon>Bacteria</taxon>
        <taxon>Pseudomonadati</taxon>
        <taxon>Pseudomonadota</taxon>
        <taxon>Alphaproteobacteria</taxon>
        <taxon>Hyphomicrobiales</taxon>
        <taxon>Nitrobacteraceae</taxon>
        <taxon>Rhodoplanes</taxon>
    </lineage>
</organism>
<comment type="caution">
    <text evidence="2">The sequence shown here is derived from an EMBL/GenBank/DDBJ whole genome shotgun (WGS) entry which is preliminary data.</text>
</comment>